<dbReference type="AlphaFoldDB" id="A0A1H7JCV4"/>
<name>A0A1H7JCV4_9ACTN</name>
<dbReference type="PANTHER" id="PTHR48079:SF6">
    <property type="entry name" value="NAD(P)-BINDING DOMAIN-CONTAINING PROTEIN-RELATED"/>
    <property type="match status" value="1"/>
</dbReference>
<dbReference type="OrthoDB" id="9787292at2"/>
<dbReference type="Gene3D" id="3.40.50.720">
    <property type="entry name" value="NAD(P)-binding Rossmann-like Domain"/>
    <property type="match status" value="1"/>
</dbReference>
<dbReference type="PANTHER" id="PTHR48079">
    <property type="entry name" value="PROTEIN YEEZ"/>
    <property type="match status" value="1"/>
</dbReference>
<dbReference type="GO" id="GO:0004029">
    <property type="term" value="F:aldehyde dehydrogenase (NAD+) activity"/>
    <property type="evidence" value="ECO:0007669"/>
    <property type="project" value="TreeGrafter"/>
</dbReference>
<dbReference type="InterPro" id="IPR001509">
    <property type="entry name" value="Epimerase_deHydtase"/>
</dbReference>
<dbReference type="GO" id="GO:0005737">
    <property type="term" value="C:cytoplasm"/>
    <property type="evidence" value="ECO:0007669"/>
    <property type="project" value="TreeGrafter"/>
</dbReference>
<evidence type="ECO:0000313" key="3">
    <source>
        <dbReference type="EMBL" id="SEK72479.1"/>
    </source>
</evidence>
<dbReference type="EMBL" id="FOBF01000002">
    <property type="protein sequence ID" value="SEK72479.1"/>
    <property type="molecule type" value="Genomic_DNA"/>
</dbReference>
<reference evidence="3 4" key="1">
    <citation type="submission" date="2016-10" db="EMBL/GenBank/DDBJ databases">
        <authorList>
            <person name="de Groot N.N."/>
        </authorList>
    </citation>
    <scope>NUCLEOTIDE SEQUENCE [LARGE SCALE GENOMIC DNA]</scope>
    <source>
        <strain evidence="3 4">DSM 43357</strain>
    </source>
</reference>
<feature type="domain" description="NAD-dependent epimerase/dehydratase" evidence="2">
    <location>
        <begin position="3"/>
        <end position="229"/>
    </location>
</feature>
<feature type="region of interest" description="Disordered" evidence="1">
    <location>
        <begin position="299"/>
        <end position="320"/>
    </location>
</feature>
<dbReference type="InterPro" id="IPR051783">
    <property type="entry name" value="NAD(P)-dependent_oxidoreduct"/>
</dbReference>
<dbReference type="RefSeq" id="WP_063791954.1">
    <property type="nucleotide sequence ID" value="NZ_BBZG01000001.1"/>
</dbReference>
<accession>A0A1H7JCV4</accession>
<dbReference type="Proteomes" id="UP000198953">
    <property type="component" value="Unassembled WGS sequence"/>
</dbReference>
<gene>
    <name evidence="3" type="ORF">SAMN05660976_01084</name>
</gene>
<dbReference type="SUPFAM" id="SSF51735">
    <property type="entry name" value="NAD(P)-binding Rossmann-fold domains"/>
    <property type="match status" value="1"/>
</dbReference>
<dbReference type="Pfam" id="PF01370">
    <property type="entry name" value="Epimerase"/>
    <property type="match status" value="1"/>
</dbReference>
<proteinExistence type="predicted"/>
<protein>
    <submittedName>
        <fullName evidence="3">Nucleoside-diphosphate-sugar epimerase</fullName>
    </submittedName>
</protein>
<organism evidence="3 4">
    <name type="scientific">Nonomuraea pusilla</name>
    <dbReference type="NCBI Taxonomy" id="46177"/>
    <lineage>
        <taxon>Bacteria</taxon>
        <taxon>Bacillati</taxon>
        <taxon>Actinomycetota</taxon>
        <taxon>Actinomycetes</taxon>
        <taxon>Streptosporangiales</taxon>
        <taxon>Streptosporangiaceae</taxon>
        <taxon>Nonomuraea</taxon>
    </lineage>
</organism>
<evidence type="ECO:0000259" key="2">
    <source>
        <dbReference type="Pfam" id="PF01370"/>
    </source>
</evidence>
<evidence type="ECO:0000256" key="1">
    <source>
        <dbReference type="SAM" id="MobiDB-lite"/>
    </source>
</evidence>
<evidence type="ECO:0000313" key="4">
    <source>
        <dbReference type="Proteomes" id="UP000198953"/>
    </source>
</evidence>
<dbReference type="InterPro" id="IPR036291">
    <property type="entry name" value="NAD(P)-bd_dom_sf"/>
</dbReference>
<dbReference type="STRING" id="46177.SAMN05660976_01084"/>
<sequence length="320" mass="33987">MNVLLAGATGTLGSILVRRLLAAGHQVCGITRSAAGARRLADAGAAPVVADVMDRDALLTAIDGLRADAVVHQATAITGLPLFHRALYATDALRERGTAHLVEAAGLVGARRFLTQSFFLGYGYRDHGETPVTEDRPFAEPGQGAFDPHMRSMRANEEQVFAIGGISLRYGMFYGPEPTTAHLMEMARKRMLPVPRPAGTVSLIHIEDAAAATVAALERGTPGRAYNIADDHPVRFDQYVKALARAAGGPVPLTVPGGLLRVTPYLHALMVGTRLRLSTDLARNELGWTPAYPSYREGLACPGGDPLDRPDGRQTPNGAG</sequence>
<keyword evidence="4" id="KW-1185">Reference proteome</keyword>